<evidence type="ECO:0000256" key="5">
    <source>
        <dbReference type="ARBA" id="ARBA00024335"/>
    </source>
</evidence>
<dbReference type="AlphaFoldDB" id="A0A1H4EML0"/>
<protein>
    <recommendedName>
        <fullName evidence="6">Type 3 secretion system stator protein</fullName>
    </recommendedName>
</protein>
<dbReference type="RefSeq" id="WP_093069368.1">
    <property type="nucleotide sequence ID" value="NZ_FNQP01000016.1"/>
</dbReference>
<evidence type="ECO:0000256" key="2">
    <source>
        <dbReference type="ARBA" id="ARBA00022448"/>
    </source>
</evidence>
<evidence type="ECO:0000256" key="1">
    <source>
        <dbReference type="ARBA" id="ARBA00004496"/>
    </source>
</evidence>
<dbReference type="GO" id="GO:0030254">
    <property type="term" value="P:protein secretion by the type III secretion system"/>
    <property type="evidence" value="ECO:0007669"/>
    <property type="project" value="InterPro"/>
</dbReference>
<dbReference type="Proteomes" id="UP000199397">
    <property type="component" value="Unassembled WGS sequence"/>
</dbReference>
<evidence type="ECO:0000256" key="6">
    <source>
        <dbReference type="ARBA" id="ARBA00040494"/>
    </source>
</evidence>
<dbReference type="PANTHER" id="PTHR34982">
    <property type="entry name" value="YOP PROTEINS TRANSLOCATION PROTEIN L"/>
    <property type="match status" value="1"/>
</dbReference>
<dbReference type="NCBIfam" id="TIGR02499">
    <property type="entry name" value="HrpE_YscL_not"/>
    <property type="match status" value="1"/>
</dbReference>
<evidence type="ECO:0000313" key="8">
    <source>
        <dbReference type="EMBL" id="SEA86285.1"/>
    </source>
</evidence>
<name>A0A1H4EML0_9GAMM</name>
<organism evidence="8 9">
    <name type="scientific">Thiothrix caldifontis</name>
    <dbReference type="NCBI Taxonomy" id="525918"/>
    <lineage>
        <taxon>Bacteria</taxon>
        <taxon>Pseudomonadati</taxon>
        <taxon>Pseudomonadota</taxon>
        <taxon>Gammaproteobacteria</taxon>
        <taxon>Thiotrichales</taxon>
        <taxon>Thiotrichaceae</taxon>
        <taxon>Thiothrix</taxon>
    </lineage>
</organism>
<gene>
    <name evidence="8" type="ORF">SAMN05660964_02655</name>
</gene>
<evidence type="ECO:0000256" key="4">
    <source>
        <dbReference type="ARBA" id="ARBA00022927"/>
    </source>
</evidence>
<keyword evidence="4" id="KW-0653">Protein transport</keyword>
<dbReference type="GO" id="GO:0005829">
    <property type="term" value="C:cytosol"/>
    <property type="evidence" value="ECO:0007669"/>
    <property type="project" value="TreeGrafter"/>
</dbReference>
<dbReference type="InterPro" id="IPR012842">
    <property type="entry name" value="T3SS_SctL/SctL2"/>
</dbReference>
<dbReference type="OrthoDB" id="8221108at2"/>
<sequence>MAKFFSIKPVEAQLRAGQKVLKAEDYEELVAYERLAFDLEHRHRQREEIMSVALGRSIKRGLEQGRERANQEAAEKMVLFTGRVNDTLMALEGELVELVTGAVRKVIAGFDQEERVRQAVLGGLELVRGSHKLLVRVHPQMQTTISEQLDAIPHRFTSLEVVGDDQVAVDGCILESDLGIVNASLEQQMQIIEQALRGTFYRPAF</sequence>
<keyword evidence="2" id="KW-0813">Transport</keyword>
<comment type="subcellular location">
    <subcellularLocation>
        <location evidence="1">Cytoplasm</location>
    </subcellularLocation>
</comment>
<dbReference type="PANTHER" id="PTHR34982:SF4">
    <property type="entry name" value="TYPE 3 SECRETION SYSTEM STATOR PROTEIN"/>
    <property type="match status" value="1"/>
</dbReference>
<dbReference type="STRING" id="525918.SAMN05660964_02655"/>
<dbReference type="EMBL" id="FNQP01000016">
    <property type="protein sequence ID" value="SEA86285.1"/>
    <property type="molecule type" value="Genomic_DNA"/>
</dbReference>
<dbReference type="InterPro" id="IPR018035">
    <property type="entry name" value="Flagellar_FliH/T3SS_HrpE"/>
</dbReference>
<evidence type="ECO:0000313" key="9">
    <source>
        <dbReference type="Proteomes" id="UP000199397"/>
    </source>
</evidence>
<accession>A0A1H4EML0</accession>
<comment type="similarity">
    <text evidence="5">Belongs to the SctL stator family.</text>
</comment>
<evidence type="ECO:0000259" key="7">
    <source>
        <dbReference type="Pfam" id="PF02108"/>
    </source>
</evidence>
<reference evidence="8 9" key="1">
    <citation type="submission" date="2016-10" db="EMBL/GenBank/DDBJ databases">
        <authorList>
            <person name="de Groot N.N."/>
        </authorList>
    </citation>
    <scope>NUCLEOTIDE SEQUENCE [LARGE SCALE GENOMIC DNA]</scope>
    <source>
        <strain evidence="8 9">DSM 21228</strain>
    </source>
</reference>
<feature type="domain" description="Flagellar assembly protein FliH/Type III secretion system HrpE" evidence="7">
    <location>
        <begin position="85"/>
        <end position="190"/>
    </location>
</feature>
<proteinExistence type="inferred from homology"/>
<evidence type="ECO:0000256" key="3">
    <source>
        <dbReference type="ARBA" id="ARBA00022490"/>
    </source>
</evidence>
<keyword evidence="3" id="KW-0963">Cytoplasm</keyword>
<dbReference type="Pfam" id="PF02108">
    <property type="entry name" value="FliH"/>
    <property type="match status" value="1"/>
</dbReference>
<dbReference type="InterPro" id="IPR051472">
    <property type="entry name" value="T3SS_Stator/FliH"/>
</dbReference>
<keyword evidence="9" id="KW-1185">Reference proteome</keyword>